<dbReference type="EMBL" id="JACIJS010000005">
    <property type="protein sequence ID" value="MBB5515761.1"/>
    <property type="molecule type" value="Genomic_DNA"/>
</dbReference>
<keyword evidence="2" id="KW-1185">Reference proteome</keyword>
<evidence type="ECO:0000313" key="2">
    <source>
        <dbReference type="Proteomes" id="UP000553766"/>
    </source>
</evidence>
<organism evidence="1 2">
    <name type="scientific">Rubricella aquisinus</name>
    <dbReference type="NCBI Taxonomy" id="2028108"/>
    <lineage>
        <taxon>Bacteria</taxon>
        <taxon>Pseudomonadati</taxon>
        <taxon>Pseudomonadota</taxon>
        <taxon>Alphaproteobacteria</taxon>
        <taxon>Rhodobacterales</taxon>
        <taxon>Paracoccaceae</taxon>
        <taxon>Rubricella</taxon>
    </lineage>
</organism>
<dbReference type="Proteomes" id="UP000553766">
    <property type="component" value="Unassembled WGS sequence"/>
</dbReference>
<reference evidence="1 2" key="1">
    <citation type="submission" date="2020-08" db="EMBL/GenBank/DDBJ databases">
        <title>Genomic Encyclopedia of Type Strains, Phase IV (KMG-IV): sequencing the most valuable type-strain genomes for metagenomic binning, comparative biology and taxonomic classification.</title>
        <authorList>
            <person name="Goeker M."/>
        </authorList>
    </citation>
    <scope>NUCLEOTIDE SEQUENCE [LARGE SCALE GENOMIC DNA]</scope>
    <source>
        <strain evidence="1 2">DSM 103377</strain>
    </source>
</reference>
<proteinExistence type="predicted"/>
<accession>A0A840WMH2</accession>
<evidence type="ECO:0000313" key="1">
    <source>
        <dbReference type="EMBL" id="MBB5515761.1"/>
    </source>
</evidence>
<sequence>MRLDLDLGGGTRVTSITRQEAEARGIAEATIASAETAIHAAQVSAECRRRIYAVASAETQMNMAAAAAVISAKTASQRSAAEADILTGLEVAIGWVAAMRANVVTLAADPALNITDDANWPSVPPAAVAVAEQF</sequence>
<comment type="caution">
    <text evidence="1">The sequence shown here is derived from an EMBL/GenBank/DDBJ whole genome shotgun (WGS) entry which is preliminary data.</text>
</comment>
<name>A0A840WMH2_9RHOB</name>
<gene>
    <name evidence="1" type="ORF">FHS89_001781</name>
</gene>
<dbReference type="RefSeq" id="WP_184010774.1">
    <property type="nucleotide sequence ID" value="NZ_JACIJS010000005.1"/>
</dbReference>
<protein>
    <submittedName>
        <fullName evidence="1">Uncharacterized protein</fullName>
    </submittedName>
</protein>
<dbReference type="AlphaFoldDB" id="A0A840WMH2"/>